<evidence type="ECO:0008006" key="4">
    <source>
        <dbReference type="Google" id="ProtNLM"/>
    </source>
</evidence>
<evidence type="ECO:0000256" key="1">
    <source>
        <dbReference type="SAM" id="SignalP"/>
    </source>
</evidence>
<dbReference type="Proteomes" id="UP000198916">
    <property type="component" value="Unassembled WGS sequence"/>
</dbReference>
<name>A0A1H7NQI9_9SPHI</name>
<protein>
    <recommendedName>
        <fullName evidence="4">Outer membrane protein beta-barrel domain-containing protein</fullName>
    </recommendedName>
</protein>
<organism evidence="2 3">
    <name type="scientific">Parapedobacter koreensis</name>
    <dbReference type="NCBI Taxonomy" id="332977"/>
    <lineage>
        <taxon>Bacteria</taxon>
        <taxon>Pseudomonadati</taxon>
        <taxon>Bacteroidota</taxon>
        <taxon>Sphingobacteriia</taxon>
        <taxon>Sphingobacteriales</taxon>
        <taxon>Sphingobacteriaceae</taxon>
        <taxon>Parapedobacter</taxon>
    </lineage>
</organism>
<proteinExistence type="predicted"/>
<dbReference type="EMBL" id="FNZR01000004">
    <property type="protein sequence ID" value="SEL25830.1"/>
    <property type="molecule type" value="Genomic_DNA"/>
</dbReference>
<dbReference type="Gene3D" id="2.40.160.170">
    <property type="match status" value="1"/>
</dbReference>
<feature type="signal peptide" evidence="1">
    <location>
        <begin position="1"/>
        <end position="20"/>
    </location>
</feature>
<dbReference type="RefSeq" id="WP_090605570.1">
    <property type="nucleotide sequence ID" value="NZ_FNZR01000004.1"/>
</dbReference>
<reference evidence="3" key="1">
    <citation type="submission" date="2016-10" db="EMBL/GenBank/DDBJ databases">
        <authorList>
            <person name="Varghese N."/>
            <person name="Submissions S."/>
        </authorList>
    </citation>
    <scope>NUCLEOTIDE SEQUENCE [LARGE SCALE GENOMIC DNA]</scope>
    <source>
        <strain evidence="3">Jip14</strain>
    </source>
</reference>
<evidence type="ECO:0000313" key="2">
    <source>
        <dbReference type="EMBL" id="SEL25830.1"/>
    </source>
</evidence>
<feature type="chain" id="PRO_5011445727" description="Outer membrane protein beta-barrel domain-containing protein" evidence="1">
    <location>
        <begin position="21"/>
        <end position="236"/>
    </location>
</feature>
<keyword evidence="3" id="KW-1185">Reference proteome</keyword>
<keyword evidence="1" id="KW-0732">Signal</keyword>
<dbReference type="STRING" id="332977.SAMN05421740_10471"/>
<dbReference type="AlphaFoldDB" id="A0A1H7NQI9"/>
<accession>A0A1H7NQI9</accession>
<sequence length="236" mass="26257">MKKQLTLLIAGVLCLLSAHAQDPFNVVRENPAYKWSFGTLLSTAGLGLEIYQPLGNALGIQAGANLMPYDAYFIATYGEHETRSIAKARLHNAHLLLGWVPFYRAHGAFSHLIIQLGGGYFFQARGTINTELNENYYYGDIAVRPVDVGLMTTTVSWSKTVAPYAGIAFGNIRIDDRFSFNLSAGAYRLSSPRVNIVATNLLQGNEANEPIIERNVRDYRYLPNIQIGINYNFFTL</sequence>
<evidence type="ECO:0000313" key="3">
    <source>
        <dbReference type="Proteomes" id="UP000198916"/>
    </source>
</evidence>
<gene>
    <name evidence="2" type="ORF">SAMN05421740_10471</name>
</gene>
<dbReference type="OrthoDB" id="597504at2"/>